<evidence type="ECO:0000256" key="6">
    <source>
        <dbReference type="SAM" id="Phobius"/>
    </source>
</evidence>
<feature type="transmembrane region" description="Helical" evidence="6">
    <location>
        <begin position="120"/>
        <end position="140"/>
    </location>
</feature>
<dbReference type="EMBL" id="NCEB01000002">
    <property type="protein sequence ID" value="OYX35921.1"/>
    <property type="molecule type" value="Genomic_DNA"/>
</dbReference>
<proteinExistence type="inferred from homology"/>
<evidence type="ECO:0000313" key="8">
    <source>
        <dbReference type="Proteomes" id="UP000215595"/>
    </source>
</evidence>
<feature type="transmembrane region" description="Helical" evidence="6">
    <location>
        <begin position="55"/>
        <end position="75"/>
    </location>
</feature>
<dbReference type="PIRSF" id="PIRSF016565">
    <property type="entry name" value="PucC"/>
    <property type="match status" value="1"/>
</dbReference>
<keyword evidence="4 6" id="KW-1133">Transmembrane helix</keyword>
<accession>A0A258FTV8</accession>
<dbReference type="InterPro" id="IPR036259">
    <property type="entry name" value="MFS_trans_sf"/>
</dbReference>
<feature type="transmembrane region" description="Helical" evidence="6">
    <location>
        <begin position="221"/>
        <end position="243"/>
    </location>
</feature>
<feature type="transmembrane region" description="Helical" evidence="6">
    <location>
        <begin position="402"/>
        <end position="426"/>
    </location>
</feature>
<feature type="transmembrane region" description="Helical" evidence="6">
    <location>
        <begin position="342"/>
        <end position="366"/>
    </location>
</feature>
<dbReference type="InterPro" id="IPR026036">
    <property type="entry name" value="PucC"/>
</dbReference>
<keyword evidence="3 6" id="KW-0812">Transmembrane</keyword>
<dbReference type="Pfam" id="PF03209">
    <property type="entry name" value="PUCC"/>
    <property type="match status" value="1"/>
</dbReference>
<dbReference type="PANTHER" id="PTHR23538">
    <property type="entry name" value="44.5 KD BACTERIOCHLOROPHYLL SYNTHASE SUBUNIT"/>
    <property type="match status" value="1"/>
</dbReference>
<dbReference type="GO" id="GO:0016020">
    <property type="term" value="C:membrane"/>
    <property type="evidence" value="ECO:0007669"/>
    <property type="project" value="UniProtKB-SubCell"/>
</dbReference>
<dbReference type="AlphaFoldDB" id="A0A258FTV8"/>
<feature type="transmembrane region" description="Helical" evidence="6">
    <location>
        <begin position="81"/>
        <end position="99"/>
    </location>
</feature>
<feature type="transmembrane region" description="Helical" evidence="6">
    <location>
        <begin position="308"/>
        <end position="330"/>
    </location>
</feature>
<comment type="similarity">
    <text evidence="2">Belongs to the PucC family.</text>
</comment>
<reference evidence="7 8" key="1">
    <citation type="submission" date="2017-03" db="EMBL/GenBank/DDBJ databases">
        <title>Lifting the veil on microbial sulfur biogeochemistry in mining wastewaters.</title>
        <authorList>
            <person name="Kantor R.S."/>
            <person name="Colenbrander Nelson T."/>
            <person name="Marshall S."/>
            <person name="Bennett D."/>
            <person name="Apte S."/>
            <person name="Camacho D."/>
            <person name="Thomas B.C."/>
            <person name="Warren L.A."/>
            <person name="Banfield J.F."/>
        </authorList>
    </citation>
    <scope>NUCLEOTIDE SEQUENCE [LARGE SCALE GENOMIC DNA]</scope>
    <source>
        <strain evidence="7">32-69-9</strain>
    </source>
</reference>
<feature type="transmembrane region" description="Helical" evidence="6">
    <location>
        <begin position="192"/>
        <end position="215"/>
    </location>
</feature>
<dbReference type="InterPro" id="IPR004896">
    <property type="entry name" value="PucC-rel"/>
</dbReference>
<sequence>MLNALLLQRAAERAAIKADPDYNRAQWARLISACLPFADAATTELPLGRLLRLSLFQISVGMTTVLLTGTLNRVLIVELNVPAVLVAAMVAIPFLFAPLRALIGHRSDTHRSHLGWRRGPYIWFGSLLQFGGLAIMPFALLISGGHGTGAEWIGHLAAVVAFLLVGAGIHTTQTAGLALANDLAPEHARPRVVALLYVMLLVGMLISGILMGLILADFQEVKLVGVVQGAAVLAIVLNMTALWKQEAQDLALTAKDKPRIAFETAWAEFSAGGRASRLLVATGLGAAAFSMQDVLLEPYGGQILGLSVGQTTGLTALWAAGTLAGLALAARQLNRGAEPHRMAGFGLTWGILAFVAVICGGAFSLAPVFCAGVVLIGLGGGMFSVGTLTSAMALARDGKSGIALGAWGAVQATAVGLAIFAGGGLRDLVTHLAEAGMLGTAMTTPATGYIVVYHLEIGLLFAALVAIGPLARYAPAALSTPSTQRFGLADLPA</sequence>
<dbReference type="Proteomes" id="UP000215595">
    <property type="component" value="Unassembled WGS sequence"/>
</dbReference>
<dbReference type="CDD" id="cd06176">
    <property type="entry name" value="MFS_BCD_PucC-like"/>
    <property type="match status" value="1"/>
</dbReference>
<evidence type="ECO:0000313" key="7">
    <source>
        <dbReference type="EMBL" id="OYX35921.1"/>
    </source>
</evidence>
<feature type="transmembrane region" description="Helical" evidence="6">
    <location>
        <begin position="372"/>
        <end position="395"/>
    </location>
</feature>
<feature type="transmembrane region" description="Helical" evidence="6">
    <location>
        <begin position="446"/>
        <end position="467"/>
    </location>
</feature>
<evidence type="ECO:0000256" key="3">
    <source>
        <dbReference type="ARBA" id="ARBA00022692"/>
    </source>
</evidence>
<organism evidence="7 8">
    <name type="scientific">Brevundimonas subvibrioides</name>
    <dbReference type="NCBI Taxonomy" id="74313"/>
    <lineage>
        <taxon>Bacteria</taxon>
        <taxon>Pseudomonadati</taxon>
        <taxon>Pseudomonadota</taxon>
        <taxon>Alphaproteobacteria</taxon>
        <taxon>Caulobacterales</taxon>
        <taxon>Caulobacteraceae</taxon>
        <taxon>Brevundimonas</taxon>
    </lineage>
</organism>
<keyword evidence="5 6" id="KW-0472">Membrane</keyword>
<feature type="transmembrane region" description="Helical" evidence="6">
    <location>
        <begin position="152"/>
        <end position="180"/>
    </location>
</feature>
<comment type="subcellular location">
    <subcellularLocation>
        <location evidence="1">Membrane</location>
        <topology evidence="1">Multi-pass membrane protein</topology>
    </subcellularLocation>
</comment>
<protein>
    <submittedName>
        <fullName evidence="7">MFS transporter</fullName>
    </submittedName>
</protein>
<gene>
    <name evidence="7" type="ORF">B7Z01_00990</name>
</gene>
<evidence type="ECO:0000256" key="2">
    <source>
        <dbReference type="ARBA" id="ARBA00008412"/>
    </source>
</evidence>
<comment type="caution">
    <text evidence="7">The sequence shown here is derived from an EMBL/GenBank/DDBJ whole genome shotgun (WGS) entry which is preliminary data.</text>
</comment>
<evidence type="ECO:0000256" key="5">
    <source>
        <dbReference type="ARBA" id="ARBA00023136"/>
    </source>
</evidence>
<dbReference type="SUPFAM" id="SSF103473">
    <property type="entry name" value="MFS general substrate transporter"/>
    <property type="match status" value="1"/>
</dbReference>
<dbReference type="Gene3D" id="1.20.1250.20">
    <property type="entry name" value="MFS general substrate transporter like domains"/>
    <property type="match status" value="1"/>
</dbReference>
<dbReference type="PANTHER" id="PTHR23538:SF1">
    <property type="entry name" value="44.5 KD BACTERIOCHLOROPHYLL SYNTHASE SUBUNIT"/>
    <property type="match status" value="1"/>
</dbReference>
<evidence type="ECO:0000256" key="1">
    <source>
        <dbReference type="ARBA" id="ARBA00004141"/>
    </source>
</evidence>
<name>A0A258FTV8_9CAUL</name>
<evidence type="ECO:0000256" key="4">
    <source>
        <dbReference type="ARBA" id="ARBA00022989"/>
    </source>
</evidence>